<dbReference type="InterPro" id="IPR003593">
    <property type="entry name" value="AAA+_ATPase"/>
</dbReference>
<dbReference type="Proteomes" id="UP001595617">
    <property type="component" value="Unassembled WGS sequence"/>
</dbReference>
<dbReference type="GO" id="GO:0005524">
    <property type="term" value="F:ATP binding"/>
    <property type="evidence" value="ECO:0007669"/>
    <property type="project" value="UniProtKB-KW"/>
</dbReference>
<keyword evidence="5" id="KW-1185">Reference proteome</keyword>
<protein>
    <submittedName>
        <fullName evidence="4">Molybdate ABC transporter ATP-binding protein ModF</fullName>
    </submittedName>
</protein>
<organism evidence="4 5">
    <name type="scientific">Saccharospirillum mangrovi</name>
    <dbReference type="NCBI Taxonomy" id="2161747"/>
    <lineage>
        <taxon>Bacteria</taxon>
        <taxon>Pseudomonadati</taxon>
        <taxon>Pseudomonadota</taxon>
        <taxon>Gammaproteobacteria</taxon>
        <taxon>Oceanospirillales</taxon>
        <taxon>Saccharospirillaceae</taxon>
        <taxon>Saccharospirillum</taxon>
    </lineage>
</organism>
<feature type="domain" description="ABC transporter" evidence="3">
    <location>
        <begin position="251"/>
        <end position="480"/>
    </location>
</feature>
<gene>
    <name evidence="4" type="primary">modF</name>
    <name evidence="4" type="ORF">ACFOOG_04180</name>
</gene>
<evidence type="ECO:0000256" key="2">
    <source>
        <dbReference type="ARBA" id="ARBA00022840"/>
    </source>
</evidence>
<evidence type="ECO:0000259" key="3">
    <source>
        <dbReference type="PROSITE" id="PS50893"/>
    </source>
</evidence>
<keyword evidence="1" id="KW-0547">Nucleotide-binding</keyword>
<dbReference type="PANTHER" id="PTHR43158:SF2">
    <property type="entry name" value="SKFA PEPTIDE EXPORT ATP-BINDING PROTEIN SKFE"/>
    <property type="match status" value="1"/>
</dbReference>
<dbReference type="RefSeq" id="WP_380693693.1">
    <property type="nucleotide sequence ID" value="NZ_JBHRYR010000002.1"/>
</dbReference>
<dbReference type="SMART" id="SM00382">
    <property type="entry name" value="AAA"/>
    <property type="match status" value="2"/>
</dbReference>
<proteinExistence type="predicted"/>
<dbReference type="PANTHER" id="PTHR43158">
    <property type="entry name" value="SKFA PEPTIDE EXPORT ATP-BINDING PROTEIN SKFE"/>
    <property type="match status" value="1"/>
</dbReference>
<name>A0ABV7ZV20_9GAMM</name>
<accession>A0ABV7ZV20</accession>
<reference evidence="5" key="1">
    <citation type="journal article" date="2019" name="Int. J. Syst. Evol. Microbiol.">
        <title>The Global Catalogue of Microorganisms (GCM) 10K type strain sequencing project: providing services to taxonomists for standard genome sequencing and annotation.</title>
        <authorList>
            <consortium name="The Broad Institute Genomics Platform"/>
            <consortium name="The Broad Institute Genome Sequencing Center for Infectious Disease"/>
            <person name="Wu L."/>
            <person name="Ma J."/>
        </authorList>
    </citation>
    <scope>NUCLEOTIDE SEQUENCE [LARGE SCALE GENOMIC DNA]</scope>
    <source>
        <strain evidence="5">IBRC 10765</strain>
    </source>
</reference>
<evidence type="ECO:0000313" key="4">
    <source>
        <dbReference type="EMBL" id="MFC3852026.1"/>
    </source>
</evidence>
<feature type="domain" description="ABC transporter" evidence="3">
    <location>
        <begin position="1"/>
        <end position="225"/>
    </location>
</feature>
<evidence type="ECO:0000313" key="5">
    <source>
        <dbReference type="Proteomes" id="UP001595617"/>
    </source>
</evidence>
<dbReference type="NCBIfam" id="NF008186">
    <property type="entry name" value="PRK10938.1"/>
    <property type="match status" value="1"/>
</dbReference>
<sequence length="482" mass="53568">MQLTNINIPLLCIDRWSLSADQVWTVLGGNGSGKGTLARLLCGELDAMAGITDAPKRVHWLSLEKQQALYERELYNDDTDFTDQLDPGTCVQDLLLEVAAPWSSRHDNVVEQLQLAPLLARGYRLLSSGEGRKVMLARAVLEVPDLLLLDEPYEGLDVVATQMLEQALAALVAAGQWVIMLVNQKQDIPPWTTHLAWLDHGRLVLQGPYSELQQHPDFHAALRYTEVESLHLPVRQSAFQLPDWPADEPLVRLRGGRVAYGDLVQFDGVDWDLWPGCHTQISGPNGSGKSTLLNLITGDHPQCYANDLTVFGYRRGRGETIWDIKKHIGYVSGNLHRDYRVAGNALTAVVSGLTDSIGVYQATGEHERELATQWLAIVGLEHRANASFRSLSTGEQRLVLIARALIKQPPLLILDEPTQGLDDLNRFLVLAAVERILKTGPTTLLFVSHRTDEQPALLQQRLSFVPQVEGPSLYHLVQESLI</sequence>
<dbReference type="PROSITE" id="PS50893">
    <property type="entry name" value="ABC_TRANSPORTER_2"/>
    <property type="match status" value="2"/>
</dbReference>
<dbReference type="SUPFAM" id="SSF52540">
    <property type="entry name" value="P-loop containing nucleoside triphosphate hydrolases"/>
    <property type="match status" value="2"/>
</dbReference>
<dbReference type="Gene3D" id="3.40.50.300">
    <property type="entry name" value="P-loop containing nucleotide triphosphate hydrolases"/>
    <property type="match status" value="2"/>
</dbReference>
<dbReference type="InterPro" id="IPR003439">
    <property type="entry name" value="ABC_transporter-like_ATP-bd"/>
</dbReference>
<evidence type="ECO:0000256" key="1">
    <source>
        <dbReference type="ARBA" id="ARBA00022741"/>
    </source>
</evidence>
<dbReference type="EMBL" id="JBHRYR010000002">
    <property type="protein sequence ID" value="MFC3852026.1"/>
    <property type="molecule type" value="Genomic_DNA"/>
</dbReference>
<dbReference type="Pfam" id="PF00005">
    <property type="entry name" value="ABC_tran"/>
    <property type="match status" value="2"/>
</dbReference>
<keyword evidence="2 4" id="KW-0067">ATP-binding</keyword>
<comment type="caution">
    <text evidence="4">The sequence shown here is derived from an EMBL/GenBank/DDBJ whole genome shotgun (WGS) entry which is preliminary data.</text>
</comment>
<dbReference type="InterPro" id="IPR027417">
    <property type="entry name" value="P-loop_NTPase"/>
</dbReference>